<dbReference type="InterPro" id="IPR005039">
    <property type="entry name" value="Ant_C"/>
</dbReference>
<dbReference type="OrthoDB" id="9810290at2"/>
<proteinExistence type="predicted"/>
<dbReference type="Proteomes" id="UP000323994">
    <property type="component" value="Unassembled WGS sequence"/>
</dbReference>
<keyword evidence="3" id="KW-1185">Reference proteome</keyword>
<dbReference type="NCBIfam" id="TIGR02681">
    <property type="entry name" value="phage_pRha"/>
    <property type="match status" value="1"/>
</dbReference>
<evidence type="ECO:0000313" key="3">
    <source>
        <dbReference type="Proteomes" id="UP000323994"/>
    </source>
</evidence>
<dbReference type="InterPro" id="IPR014054">
    <property type="entry name" value="Phage_regulatory_Rha"/>
</dbReference>
<protein>
    <recommendedName>
        <fullName evidence="1">Antirepressor protein C-terminal domain-containing protein</fullName>
    </recommendedName>
</protein>
<organism evidence="2 3">
    <name type="scientific">Dyadobacter flavalbus</name>
    <dbReference type="NCBI Taxonomy" id="2579942"/>
    <lineage>
        <taxon>Bacteria</taxon>
        <taxon>Pseudomonadati</taxon>
        <taxon>Bacteroidota</taxon>
        <taxon>Cytophagia</taxon>
        <taxon>Cytophagales</taxon>
        <taxon>Spirosomataceae</taxon>
        <taxon>Dyadobacter</taxon>
    </lineage>
</organism>
<sequence>MTELVSNHNGMPTTDSLKVAIKFNKQHKNVLRDIRAILATEQFVSGSKLSALYFIQSEYVDSKGITQEYFIMSRKGFTLLAMGFTGDKALAFKIEYIEEFDRMEEQIKQLSQPKELSRMEILRIAVEAEEENLKLKSEIKVMTPKVEYVDKVLQASNNFTTTEIADELGMSAIKLNRLLCEKGIQRSHDGRYVLLAKYQGKGYTQVRTHDRVSKTDGKIYTEHLMVWTEYGRVFLHSVFNPNLSWSAANQNVLSIATGG</sequence>
<evidence type="ECO:0000313" key="2">
    <source>
        <dbReference type="EMBL" id="KAA6441475.1"/>
    </source>
</evidence>
<comment type="caution">
    <text evidence="2">The sequence shown here is derived from an EMBL/GenBank/DDBJ whole genome shotgun (WGS) entry which is preliminary data.</text>
</comment>
<evidence type="ECO:0000259" key="1">
    <source>
        <dbReference type="Pfam" id="PF03374"/>
    </source>
</evidence>
<dbReference type="Pfam" id="PF03374">
    <property type="entry name" value="ANT"/>
    <property type="match status" value="1"/>
</dbReference>
<name>A0A5M8QYU1_9BACT</name>
<feature type="domain" description="Antirepressor protein C-terminal" evidence="1">
    <location>
        <begin position="137"/>
        <end position="239"/>
    </location>
</feature>
<dbReference type="AlphaFoldDB" id="A0A5M8QYU1"/>
<dbReference type="GO" id="GO:0003677">
    <property type="term" value="F:DNA binding"/>
    <property type="evidence" value="ECO:0007669"/>
    <property type="project" value="InterPro"/>
</dbReference>
<dbReference type="RefSeq" id="WP_139010395.1">
    <property type="nucleotide sequence ID" value="NZ_VBSN01000013.1"/>
</dbReference>
<reference evidence="2 3" key="1">
    <citation type="submission" date="2019-05" db="EMBL/GenBank/DDBJ databases">
        <authorList>
            <person name="Qu J.-H."/>
        </authorList>
    </citation>
    <scope>NUCLEOTIDE SEQUENCE [LARGE SCALE GENOMIC DNA]</scope>
    <source>
        <strain evidence="2 3">NS28</strain>
    </source>
</reference>
<accession>A0A5M8QYU1</accession>
<dbReference type="Pfam" id="PF09669">
    <property type="entry name" value="Phage_pRha"/>
    <property type="match status" value="1"/>
</dbReference>
<gene>
    <name evidence="2" type="ORF">FEM33_01700</name>
</gene>
<dbReference type="EMBL" id="VBSN01000013">
    <property type="protein sequence ID" value="KAA6441475.1"/>
    <property type="molecule type" value="Genomic_DNA"/>
</dbReference>